<feature type="region of interest" description="Disordered" evidence="3">
    <location>
        <begin position="151"/>
        <end position="199"/>
    </location>
</feature>
<keyword evidence="2" id="KW-0175">Coiled coil</keyword>
<feature type="compositionally biased region" description="Polar residues" evidence="3">
    <location>
        <begin position="485"/>
        <end position="497"/>
    </location>
</feature>
<feature type="compositionally biased region" description="Polar residues" evidence="3">
    <location>
        <begin position="388"/>
        <end position="398"/>
    </location>
</feature>
<comment type="similarity">
    <text evidence="1">Belongs to the FAM76 family.</text>
</comment>
<accession>A0ABN7RTM8</accession>
<evidence type="ECO:0000256" key="1">
    <source>
        <dbReference type="ARBA" id="ARBA00009097"/>
    </source>
</evidence>
<gene>
    <name evidence="4" type="ORF">OKIOD_LOCUS1902</name>
</gene>
<keyword evidence="5" id="KW-1185">Reference proteome</keyword>
<evidence type="ECO:0000256" key="3">
    <source>
        <dbReference type="SAM" id="MobiDB-lite"/>
    </source>
</evidence>
<evidence type="ECO:0000313" key="5">
    <source>
        <dbReference type="Proteomes" id="UP001158576"/>
    </source>
</evidence>
<dbReference type="InterPro" id="IPR032017">
    <property type="entry name" value="FAM76"/>
</dbReference>
<dbReference type="EMBL" id="OU015568">
    <property type="protein sequence ID" value="CAG5083314.1"/>
    <property type="molecule type" value="Genomic_DNA"/>
</dbReference>
<feature type="compositionally biased region" description="Basic and acidic residues" evidence="3">
    <location>
        <begin position="176"/>
        <end position="186"/>
    </location>
</feature>
<protein>
    <submittedName>
        <fullName evidence="4">Oidioi.mRNA.OKI2018_I69.PAR.g10344.t1.cds</fullName>
    </submittedName>
</protein>
<feature type="compositionally biased region" description="Polar residues" evidence="3">
    <location>
        <begin position="351"/>
        <end position="369"/>
    </location>
</feature>
<reference evidence="4 5" key="1">
    <citation type="submission" date="2021-04" db="EMBL/GenBank/DDBJ databases">
        <authorList>
            <person name="Bliznina A."/>
        </authorList>
    </citation>
    <scope>NUCLEOTIDE SEQUENCE [LARGE SCALE GENOMIC DNA]</scope>
</reference>
<name>A0ABN7RTM8_OIKDI</name>
<dbReference type="PANTHER" id="PTHR46176">
    <property type="entry name" value="LD21662P"/>
    <property type="match status" value="1"/>
</dbReference>
<evidence type="ECO:0000256" key="2">
    <source>
        <dbReference type="ARBA" id="ARBA00023054"/>
    </source>
</evidence>
<feature type="region of interest" description="Disordered" evidence="3">
    <location>
        <begin position="316"/>
        <end position="573"/>
    </location>
</feature>
<dbReference type="Pfam" id="PF16046">
    <property type="entry name" value="FAM76"/>
    <property type="match status" value="1"/>
</dbReference>
<dbReference type="PANTHER" id="PTHR46176:SF1">
    <property type="entry name" value="LD21662P"/>
    <property type="match status" value="1"/>
</dbReference>
<evidence type="ECO:0000313" key="4">
    <source>
        <dbReference type="EMBL" id="CAG5083314.1"/>
    </source>
</evidence>
<sequence>MSTAPNKSPCCKCLRWFPRDELTAKNSFCVRCAKSPSARGAKCRWCRGNLPLPENGKEPTSVTCENCTKLQLKYGPPVHCTLCKLEASFKTKRGSKVCRRCDYCIQNYGKPKSCEKCKVKAAWEGGKIEKINGLTLCFICTFREKRKTKLGVTSSKEQENTKPKLQNGEIKPPKKSSSDKSKEKAKEKSKKKAVKHVDDPTEVKTIAAPITSESIIENLKISEKEVVETMQVDEHTSASMQVNDLLLKIKEMNAELARRKKLIEEKDVCISSLKGTLTSATSEHERQRKNWESRLSERISEFKGKILKLETENAKLRKEKSDRKKKNKTKKMAKQTTMIRKDPNAVKLELFSNSLKIPERSSSSRTGTPEPNMKRKTDSDSEIAKMTIKTSKTSPQLDSSDESETENKNPPKRIKTIDSDDDDDEEERIPKTENKSDDDEKSKRKISSDSDDDDVEATLKAIDEEEKKSLEEANRIKNEYAASQADDSNVNASSKSPSPEEAKDDPQNIDEAAAESPSDKADSEQATGPQTPPDNPPAEDKEEEEGVKDETVPMLSDSSEDEDDDLIDTRFRY</sequence>
<feature type="compositionally biased region" description="Basic residues" evidence="3">
    <location>
        <begin position="323"/>
        <end position="333"/>
    </location>
</feature>
<organism evidence="4 5">
    <name type="scientific">Oikopleura dioica</name>
    <name type="common">Tunicate</name>
    <dbReference type="NCBI Taxonomy" id="34765"/>
    <lineage>
        <taxon>Eukaryota</taxon>
        <taxon>Metazoa</taxon>
        <taxon>Chordata</taxon>
        <taxon>Tunicata</taxon>
        <taxon>Appendicularia</taxon>
        <taxon>Copelata</taxon>
        <taxon>Oikopleuridae</taxon>
        <taxon>Oikopleura</taxon>
    </lineage>
</organism>
<dbReference type="Proteomes" id="UP001158576">
    <property type="component" value="Chromosome PAR"/>
</dbReference>
<proteinExistence type="inferred from homology"/>
<feature type="compositionally biased region" description="Basic and acidic residues" evidence="3">
    <location>
        <begin position="372"/>
        <end position="383"/>
    </location>
</feature>
<feature type="compositionally biased region" description="Basic and acidic residues" evidence="3">
    <location>
        <begin position="461"/>
        <end position="478"/>
    </location>
</feature>
<feature type="compositionally biased region" description="Basic and acidic residues" evidence="3">
    <location>
        <begin position="428"/>
        <end position="448"/>
    </location>
</feature>